<evidence type="ECO:0000313" key="3">
    <source>
        <dbReference type="Proteomes" id="UP000778797"/>
    </source>
</evidence>
<dbReference type="SMART" id="SM01022">
    <property type="entry name" value="ASCH"/>
    <property type="match status" value="1"/>
</dbReference>
<dbReference type="PANTHER" id="PTHR39203">
    <property type="entry name" value="CYTOPLASMIC PROTEIN-RELATED"/>
    <property type="match status" value="1"/>
</dbReference>
<sequence>MRNISIFLFLILVGCKDESKNKSEIGTENQSEMTTEIENEIDQSVSEMWNNFIQSNPEFKNDGIPESDFFHNNEKDANRLAELTLTGKKRASSGLYSLYQQYNADLPSVGTKQIVTDFNGNAKAIIENVSVDTIPFNKISKEYAELDMGTDIEPLEKWKKAHWEFFENFLKESGQKPTEEMLIVAVEFEKIWPKNE</sequence>
<dbReference type="PANTHER" id="PTHR39203:SF1">
    <property type="entry name" value="CYTOPLASMIC PROTEIN"/>
    <property type="match status" value="1"/>
</dbReference>
<reference evidence="3" key="2">
    <citation type="submission" date="2023-07" db="EMBL/GenBank/DDBJ databases">
        <title>Genome of Winogradskyella sp. E313.</title>
        <authorList>
            <person name="Zhou Y."/>
        </authorList>
    </citation>
    <scope>NUCLEOTIDE SEQUENCE [LARGE SCALE GENOMIC DNA]</scope>
    <source>
        <strain evidence="3">E313</strain>
    </source>
</reference>
<proteinExistence type="predicted"/>
<organism evidence="2 3">
    <name type="scientific">Winogradskyella immobilis</name>
    <dbReference type="NCBI Taxonomy" id="2816852"/>
    <lineage>
        <taxon>Bacteria</taxon>
        <taxon>Pseudomonadati</taxon>
        <taxon>Bacteroidota</taxon>
        <taxon>Flavobacteriia</taxon>
        <taxon>Flavobacteriales</taxon>
        <taxon>Flavobacteriaceae</taxon>
        <taxon>Winogradskyella</taxon>
    </lineage>
</organism>
<dbReference type="InterPro" id="IPR009326">
    <property type="entry name" value="DUF984"/>
</dbReference>
<name>A0ABS8ERI5_9FLAO</name>
<dbReference type="EMBL" id="JAFMPT010000038">
    <property type="protein sequence ID" value="MCC1485631.1"/>
    <property type="molecule type" value="Genomic_DNA"/>
</dbReference>
<dbReference type="Proteomes" id="UP000778797">
    <property type="component" value="Unassembled WGS sequence"/>
</dbReference>
<dbReference type="Gene3D" id="3.10.400.10">
    <property type="entry name" value="Sulfate adenylyltransferase"/>
    <property type="match status" value="1"/>
</dbReference>
<dbReference type="Pfam" id="PF04266">
    <property type="entry name" value="ASCH"/>
    <property type="match status" value="1"/>
</dbReference>
<dbReference type="SUPFAM" id="SSF88697">
    <property type="entry name" value="PUA domain-like"/>
    <property type="match status" value="1"/>
</dbReference>
<evidence type="ECO:0000313" key="2">
    <source>
        <dbReference type="EMBL" id="MCC1485631.1"/>
    </source>
</evidence>
<dbReference type="CDD" id="cd06553">
    <property type="entry name" value="ASCH_Ef3133_like"/>
    <property type="match status" value="1"/>
</dbReference>
<feature type="domain" description="ASCH" evidence="1">
    <location>
        <begin position="68"/>
        <end position="192"/>
    </location>
</feature>
<dbReference type="RefSeq" id="WP_227478121.1">
    <property type="nucleotide sequence ID" value="NZ_JAFMPT010000038.1"/>
</dbReference>
<evidence type="ECO:0000259" key="1">
    <source>
        <dbReference type="SMART" id="SM01022"/>
    </source>
</evidence>
<dbReference type="InterPro" id="IPR007374">
    <property type="entry name" value="ASCH_domain"/>
</dbReference>
<comment type="caution">
    <text evidence="2">The sequence shown here is derived from an EMBL/GenBank/DDBJ whole genome shotgun (WGS) entry which is preliminary data.</text>
</comment>
<reference evidence="3" key="1">
    <citation type="submission" date="2021-03" db="EMBL/GenBank/DDBJ databases">
        <title>Genome of Cognatishimia sp. F0-27.</title>
        <authorList>
            <person name="Ping X."/>
        </authorList>
    </citation>
    <scope>NUCLEOTIDE SEQUENCE [LARGE SCALE GENOMIC DNA]</scope>
    <source>
        <strain evidence="3">E313</strain>
    </source>
</reference>
<keyword evidence="3" id="KW-1185">Reference proteome</keyword>
<dbReference type="InterPro" id="IPR015947">
    <property type="entry name" value="PUA-like_sf"/>
</dbReference>
<protein>
    <submittedName>
        <fullName evidence="2">ASCH domain-containing protein</fullName>
    </submittedName>
</protein>
<gene>
    <name evidence="2" type="ORF">J1C55_13605</name>
</gene>
<accession>A0ABS8ERI5</accession>
<dbReference type="PROSITE" id="PS51257">
    <property type="entry name" value="PROKAR_LIPOPROTEIN"/>
    <property type="match status" value="1"/>
</dbReference>